<evidence type="ECO:0000256" key="3">
    <source>
        <dbReference type="ARBA" id="ARBA00022448"/>
    </source>
</evidence>
<gene>
    <name evidence="13" type="ORF">CKSOR_00485</name>
</gene>
<evidence type="ECO:0000256" key="6">
    <source>
        <dbReference type="ARBA" id="ARBA00022729"/>
    </source>
</evidence>
<sequence length="380" mass="41919">MKKTLLAAALFTGLTSIAVAETSVTLYGLLDTGIGYNRIKVEDVELKHHSLSRVGPLAGVQSGSHWGFRGVEDICDDWSAIFTIEGGVNSTDGAPKDYRLFGRQITVGISNKFFGKIELGRQSNISSKYFSTIDPFGYGFSQASIGMTMGSVNMRHDNMALYQTPIINGIQMGLGYSFCSDTQDLPSLSDWYTSDNDRAITVGMRYSKGGPLTLAASYDRIIGSNIRGDDAEKDLSSYMLGGSYDLGSIKISSAYSKMSNGWLGMFNAPGYKDVTAMILDRFCFRKGFHADSYMLGMKKSINKSTNIFGSWQKVVIRDKHLPTSLLLTYGNDDQNVYSIGYTYDINKRTNLYAYGSYSTEHLFVKGAKSKSFAVGLRHRF</sequence>
<evidence type="ECO:0000313" key="13">
    <source>
        <dbReference type="EMBL" id="AWD32597.1"/>
    </source>
</evidence>
<evidence type="ECO:0000256" key="8">
    <source>
        <dbReference type="ARBA" id="ARBA00023114"/>
    </source>
</evidence>
<dbReference type="InterPro" id="IPR023614">
    <property type="entry name" value="Porin_dom_sf"/>
</dbReference>
<evidence type="ECO:0000256" key="5">
    <source>
        <dbReference type="ARBA" id="ARBA00022692"/>
    </source>
</evidence>
<dbReference type="GO" id="GO:0015288">
    <property type="term" value="F:porin activity"/>
    <property type="evidence" value="ECO:0007669"/>
    <property type="project" value="UniProtKB-KW"/>
</dbReference>
<dbReference type="RefSeq" id="WP_108674001.1">
    <property type="nucleotide sequence ID" value="NZ_CP025628.1"/>
</dbReference>
<comment type="subcellular location">
    <subcellularLocation>
        <location evidence="1">Cell outer membrane</location>
        <topology evidence="1">Multi-pass membrane protein</topology>
    </subcellularLocation>
</comment>
<keyword evidence="10" id="KW-0998">Cell outer membrane</keyword>
<dbReference type="CDD" id="cd00342">
    <property type="entry name" value="gram_neg_porins"/>
    <property type="match status" value="1"/>
</dbReference>
<dbReference type="OrthoDB" id="8520696at2"/>
<feature type="chain" id="PRO_5018768153" evidence="11">
    <location>
        <begin position="21"/>
        <end position="380"/>
    </location>
</feature>
<evidence type="ECO:0000259" key="12">
    <source>
        <dbReference type="Pfam" id="PF13609"/>
    </source>
</evidence>
<evidence type="ECO:0000256" key="11">
    <source>
        <dbReference type="SAM" id="SignalP"/>
    </source>
</evidence>
<evidence type="ECO:0000256" key="4">
    <source>
        <dbReference type="ARBA" id="ARBA00022452"/>
    </source>
</evidence>
<dbReference type="GO" id="GO:0046930">
    <property type="term" value="C:pore complex"/>
    <property type="evidence" value="ECO:0007669"/>
    <property type="project" value="UniProtKB-KW"/>
</dbReference>
<comment type="subunit">
    <text evidence="2">Homotrimer.</text>
</comment>
<feature type="signal peptide" evidence="11">
    <location>
        <begin position="1"/>
        <end position="20"/>
    </location>
</feature>
<dbReference type="GO" id="GO:0009279">
    <property type="term" value="C:cell outer membrane"/>
    <property type="evidence" value="ECO:0007669"/>
    <property type="project" value="UniProtKB-SubCell"/>
</dbReference>
<keyword evidence="3" id="KW-0813">Transport</keyword>
<evidence type="ECO:0000256" key="7">
    <source>
        <dbReference type="ARBA" id="ARBA00023065"/>
    </source>
</evidence>
<dbReference type="PANTHER" id="PTHR34501:SF9">
    <property type="entry name" value="MAJOR OUTER MEMBRANE PROTEIN P.IA"/>
    <property type="match status" value="1"/>
</dbReference>
<accession>A0A3Q8EUH5</accession>
<evidence type="ECO:0000256" key="9">
    <source>
        <dbReference type="ARBA" id="ARBA00023136"/>
    </source>
</evidence>
<evidence type="ECO:0000256" key="1">
    <source>
        <dbReference type="ARBA" id="ARBA00004571"/>
    </source>
</evidence>
<organism evidence="13 14">
    <name type="scientific">Candidatus Kinetoplastidibacterium kentomonadis</name>
    <dbReference type="NCBI Taxonomy" id="1576550"/>
    <lineage>
        <taxon>Bacteria</taxon>
        <taxon>Pseudomonadati</taxon>
        <taxon>Pseudomonadota</taxon>
        <taxon>Betaproteobacteria</taxon>
        <taxon>Candidatus Kinetoplastidibacterium</taxon>
    </lineage>
</organism>
<keyword evidence="5" id="KW-0812">Transmembrane</keyword>
<keyword evidence="7" id="KW-0406">Ion transport</keyword>
<protein>
    <submittedName>
        <fullName evidence="13">Outer membrane porin protein</fullName>
    </submittedName>
</protein>
<dbReference type="Pfam" id="PF13609">
    <property type="entry name" value="Porin_4"/>
    <property type="match status" value="1"/>
</dbReference>
<dbReference type="InterPro" id="IPR050298">
    <property type="entry name" value="Gram-neg_bact_OMP"/>
</dbReference>
<dbReference type="PANTHER" id="PTHR34501">
    <property type="entry name" value="PROTEIN YDDL-RELATED"/>
    <property type="match status" value="1"/>
</dbReference>
<dbReference type="EMBL" id="CP025628">
    <property type="protein sequence ID" value="AWD32597.1"/>
    <property type="molecule type" value="Genomic_DNA"/>
</dbReference>
<dbReference type="GO" id="GO:0006811">
    <property type="term" value="P:monoatomic ion transport"/>
    <property type="evidence" value="ECO:0007669"/>
    <property type="project" value="UniProtKB-KW"/>
</dbReference>
<proteinExistence type="predicted"/>
<evidence type="ECO:0000313" key="14">
    <source>
        <dbReference type="Proteomes" id="UP000266796"/>
    </source>
</evidence>
<dbReference type="KEGG" id="kso:CKSOR_00485"/>
<keyword evidence="8" id="KW-0626">Porin</keyword>
<keyword evidence="4" id="KW-1134">Transmembrane beta strand</keyword>
<feature type="domain" description="Porin" evidence="12">
    <location>
        <begin position="7"/>
        <end position="358"/>
    </location>
</feature>
<keyword evidence="9" id="KW-0472">Membrane</keyword>
<dbReference type="Gene3D" id="2.40.160.10">
    <property type="entry name" value="Porin"/>
    <property type="match status" value="1"/>
</dbReference>
<name>A0A3Q8EUH5_9PROT</name>
<keyword evidence="14" id="KW-1185">Reference proteome</keyword>
<dbReference type="SUPFAM" id="SSF56935">
    <property type="entry name" value="Porins"/>
    <property type="match status" value="1"/>
</dbReference>
<dbReference type="AlphaFoldDB" id="A0A3Q8EUH5"/>
<evidence type="ECO:0000256" key="2">
    <source>
        <dbReference type="ARBA" id="ARBA00011233"/>
    </source>
</evidence>
<evidence type="ECO:0000256" key="10">
    <source>
        <dbReference type="ARBA" id="ARBA00023237"/>
    </source>
</evidence>
<dbReference type="InterPro" id="IPR033900">
    <property type="entry name" value="Gram_neg_porin_domain"/>
</dbReference>
<reference evidence="13 14" key="1">
    <citation type="journal article" date="2018" name="Parasitology">
        <title>The reduced genome of Candidatus Kinetoplastibacterium sorsogonicusi, the endosymbiont of Kentomonas sorsogonicus (Trypanosomatidae): loss of the haem-synthesis pathway.</title>
        <authorList>
            <person name="Silva F.M."/>
            <person name="Kostygov A.Y."/>
            <person name="Spodareva V.V."/>
            <person name="Butenko A."/>
            <person name="Tossou R."/>
            <person name="Lukes J."/>
            <person name="Yurchenko V."/>
            <person name="Alves J.M.P."/>
        </authorList>
    </citation>
    <scope>NUCLEOTIDE SEQUENCE [LARGE SCALE GENOMIC DNA]</scope>
    <source>
        <strain evidence="13 14">MF-08</strain>
    </source>
</reference>
<keyword evidence="6 11" id="KW-0732">Signal</keyword>
<dbReference type="Proteomes" id="UP000266796">
    <property type="component" value="Chromosome"/>
</dbReference>